<comment type="caution">
    <text evidence="1">The sequence shown here is derived from an EMBL/GenBank/DDBJ whole genome shotgun (WGS) entry which is preliminary data.</text>
</comment>
<evidence type="ECO:0000313" key="1">
    <source>
        <dbReference type="EMBL" id="KAI5676275.1"/>
    </source>
</evidence>
<accession>A0ACC0BUH5</accession>
<dbReference type="Proteomes" id="UP001060085">
    <property type="component" value="Linkage Group LG02"/>
</dbReference>
<name>A0ACC0BUH5_CATRO</name>
<protein>
    <submittedName>
        <fullName evidence="1">Uncharacterized protein</fullName>
    </submittedName>
</protein>
<keyword evidence="2" id="KW-1185">Reference proteome</keyword>
<reference evidence="2" key="1">
    <citation type="journal article" date="2023" name="Nat. Plants">
        <title>Single-cell RNA sequencing provides a high-resolution roadmap for understanding the multicellular compartmentation of specialized metabolism.</title>
        <authorList>
            <person name="Sun S."/>
            <person name="Shen X."/>
            <person name="Li Y."/>
            <person name="Li Y."/>
            <person name="Wang S."/>
            <person name="Li R."/>
            <person name="Zhang H."/>
            <person name="Shen G."/>
            <person name="Guo B."/>
            <person name="Wei J."/>
            <person name="Xu J."/>
            <person name="St-Pierre B."/>
            <person name="Chen S."/>
            <person name="Sun C."/>
        </authorList>
    </citation>
    <scope>NUCLEOTIDE SEQUENCE [LARGE SCALE GENOMIC DNA]</scope>
</reference>
<gene>
    <name evidence="1" type="ORF">M9H77_07225</name>
</gene>
<evidence type="ECO:0000313" key="2">
    <source>
        <dbReference type="Proteomes" id="UP001060085"/>
    </source>
</evidence>
<organism evidence="1 2">
    <name type="scientific">Catharanthus roseus</name>
    <name type="common">Madagascar periwinkle</name>
    <name type="synonym">Vinca rosea</name>
    <dbReference type="NCBI Taxonomy" id="4058"/>
    <lineage>
        <taxon>Eukaryota</taxon>
        <taxon>Viridiplantae</taxon>
        <taxon>Streptophyta</taxon>
        <taxon>Embryophyta</taxon>
        <taxon>Tracheophyta</taxon>
        <taxon>Spermatophyta</taxon>
        <taxon>Magnoliopsida</taxon>
        <taxon>eudicotyledons</taxon>
        <taxon>Gunneridae</taxon>
        <taxon>Pentapetalae</taxon>
        <taxon>asterids</taxon>
        <taxon>lamiids</taxon>
        <taxon>Gentianales</taxon>
        <taxon>Apocynaceae</taxon>
        <taxon>Rauvolfioideae</taxon>
        <taxon>Vinceae</taxon>
        <taxon>Catharanthinae</taxon>
        <taxon>Catharanthus</taxon>
    </lineage>
</organism>
<proteinExistence type="predicted"/>
<dbReference type="EMBL" id="CM044702">
    <property type="protein sequence ID" value="KAI5676275.1"/>
    <property type="molecule type" value="Genomic_DNA"/>
</dbReference>
<sequence>MESRNQNPHQESVQENEFFTKCRIPFGYSFKPKDHELITYLFCKANGETLPCEQPIKEVDLYNMIDPGKLFQRTQDNNVYVFTKVKKVVENGKRIERKVTGNRTWKGVDKSQPIYNEKGVLVGEKRNFTFMNNMKVKLEYNMTEFVLDKGSLSTAKFRDYVVCKIKKRAKKGRNSQKDFGHTSISKEEEVNSSQNSLVTNSTIPFPQSYSEQYFSQNLLVSDAIIFPQSAADGQNRCQNSLDVDAISFPPEQCCQFTGLQEGTKCEEIASVAATGNTSMAPESFEASAQNQEQEVDPLILDMINGFLSSSPNHGIFP</sequence>